<dbReference type="EMBL" id="GISG01222845">
    <property type="protein sequence ID" value="MBA4664177.1"/>
    <property type="molecule type" value="Transcribed_RNA"/>
</dbReference>
<organism evidence="1">
    <name type="scientific">Opuntia streptacantha</name>
    <name type="common">Prickly pear cactus</name>
    <name type="synonym">Opuntia cardona</name>
    <dbReference type="NCBI Taxonomy" id="393608"/>
    <lineage>
        <taxon>Eukaryota</taxon>
        <taxon>Viridiplantae</taxon>
        <taxon>Streptophyta</taxon>
        <taxon>Embryophyta</taxon>
        <taxon>Tracheophyta</taxon>
        <taxon>Spermatophyta</taxon>
        <taxon>Magnoliopsida</taxon>
        <taxon>eudicotyledons</taxon>
        <taxon>Gunneridae</taxon>
        <taxon>Pentapetalae</taxon>
        <taxon>Caryophyllales</taxon>
        <taxon>Cactineae</taxon>
        <taxon>Cactaceae</taxon>
        <taxon>Opuntioideae</taxon>
        <taxon>Opuntia</taxon>
    </lineage>
</organism>
<dbReference type="AlphaFoldDB" id="A0A7C9ADK9"/>
<evidence type="ECO:0000313" key="1">
    <source>
        <dbReference type="EMBL" id="MBA4664177.1"/>
    </source>
</evidence>
<reference evidence="1" key="2">
    <citation type="submission" date="2020-07" db="EMBL/GenBank/DDBJ databases">
        <authorList>
            <person name="Vera ALvarez R."/>
            <person name="Arias-Moreno D.M."/>
            <person name="Jimenez-Jacinto V."/>
            <person name="Jimenez-Bremont J.F."/>
            <person name="Swaminathan K."/>
            <person name="Moose S.P."/>
            <person name="Guerrero-Gonzalez M.L."/>
            <person name="Marino-Ramirez L."/>
            <person name="Landsman D."/>
            <person name="Rodriguez-Kessler M."/>
            <person name="Delgado-Sanchez P."/>
        </authorList>
    </citation>
    <scope>NUCLEOTIDE SEQUENCE</scope>
    <source>
        <tissue evidence="1">Cladode</tissue>
    </source>
</reference>
<accession>A0A7C9ADK9</accession>
<sequence length="154" mass="17079">MYSSSSSVNPTNWYLRARSTFSSFWSKSSTSPVRFMCHFLGITKCSHIFVRSLTTRMYCSAKAAALVYSGKSACTVHNDSLQHLKALSTSLVHPNFTSCHKLFTESRINFTEPRTYAEASGWPSVAGRAASLGPDFDSTSEPQSPVWHKEIAII</sequence>
<name>A0A7C9ADK9_OPUST</name>
<proteinExistence type="predicted"/>
<reference evidence="1" key="1">
    <citation type="journal article" date="2013" name="J. Plant Res.">
        <title>Effect of fungi and light on seed germination of three Opuntia species from semiarid lands of central Mexico.</title>
        <authorList>
            <person name="Delgado-Sanchez P."/>
            <person name="Jimenez-Bremont J.F."/>
            <person name="Guerrero-Gonzalez Mde L."/>
            <person name="Flores J."/>
        </authorList>
    </citation>
    <scope>NUCLEOTIDE SEQUENCE</scope>
    <source>
        <tissue evidence="1">Cladode</tissue>
    </source>
</reference>
<protein>
    <submittedName>
        <fullName evidence="1">Uncharacterized protein</fullName>
    </submittedName>
</protein>